<dbReference type="PRINTS" id="PR00382">
    <property type="entry name" value="LIPIDTRNSFER"/>
</dbReference>
<feature type="signal peptide" evidence="3">
    <location>
        <begin position="1"/>
        <end position="23"/>
    </location>
</feature>
<dbReference type="Gramene" id="A03p11800.2_BraZ1">
    <property type="protein sequence ID" value="A03p11800.2_BraZ1.CDS"/>
    <property type="gene ID" value="A03g11800.2_BraZ1"/>
</dbReference>
<comment type="similarity">
    <text evidence="1 2">Belongs to the plant LTP family.</text>
</comment>
<dbReference type="GO" id="GO:0008289">
    <property type="term" value="F:lipid binding"/>
    <property type="evidence" value="ECO:0007669"/>
    <property type="project" value="UniProtKB-KW"/>
</dbReference>
<gene>
    <name evidence="5" type="ORF">BRAPAZ1V2_A03P11800.2</name>
</gene>
<comment type="function">
    <text evidence="2">Plant non-specific lipid-transfer proteins transfer phospholipids as well as galactolipids across membranes. May play a role in wax or cutin deposition in the cell walls of expanding epidermal cells and certain secretory tissues.</text>
</comment>
<dbReference type="PANTHER" id="PTHR33076">
    <property type="entry name" value="NON-SPECIFIC LIPID-TRANSFER PROTEIN 2-RELATED"/>
    <property type="match status" value="1"/>
</dbReference>
<dbReference type="GO" id="GO:0006869">
    <property type="term" value="P:lipid transport"/>
    <property type="evidence" value="ECO:0007669"/>
    <property type="project" value="InterPro"/>
</dbReference>
<accession>A0A8D9LML2</accession>
<dbReference type="Pfam" id="PF00234">
    <property type="entry name" value="Tryp_alpha_amyl"/>
    <property type="match status" value="1"/>
</dbReference>
<keyword evidence="2" id="KW-0813">Transport</keyword>
<feature type="chain" id="PRO_5034383552" description="Non-specific lipid-transfer protein" evidence="3">
    <location>
        <begin position="24"/>
        <end position="128"/>
    </location>
</feature>
<dbReference type="SUPFAM" id="SSF47699">
    <property type="entry name" value="Bifunctional inhibitor/lipid-transfer protein/seed storage 2S albumin"/>
    <property type="match status" value="1"/>
</dbReference>
<sequence length="128" mass="13802">MVSALRFFTCLVLAVCIVASVDAAISCDTVVSSLGPCYFYLRQGGIVPPSCCRGVRNLNGMAQTTPDRQQACKCVQSFTKSVPGLNQNLASGLPGKCGLIFSGSLLKWTKTGRRQSFSCLHTPCWYIQ</sequence>
<dbReference type="CDD" id="cd01960">
    <property type="entry name" value="nsLTP1"/>
    <property type="match status" value="1"/>
</dbReference>
<evidence type="ECO:0000256" key="3">
    <source>
        <dbReference type="SAM" id="SignalP"/>
    </source>
</evidence>
<dbReference type="AlphaFoldDB" id="A0A8D9LML2"/>
<dbReference type="InterPro" id="IPR036312">
    <property type="entry name" value="Bifun_inhib/LTP/seed_sf"/>
</dbReference>
<feature type="domain" description="Bifunctional inhibitor/plant lipid transfer protein/seed storage helical" evidence="4">
    <location>
        <begin position="27"/>
        <end position="119"/>
    </location>
</feature>
<dbReference type="InterPro" id="IPR000528">
    <property type="entry name" value="Plant_nsLTP"/>
</dbReference>
<dbReference type="InterPro" id="IPR016140">
    <property type="entry name" value="Bifunc_inhib/LTP/seed_store"/>
</dbReference>
<keyword evidence="3" id="KW-0732">Signal</keyword>
<reference evidence="5 6" key="1">
    <citation type="submission" date="2021-07" db="EMBL/GenBank/DDBJ databases">
        <authorList>
            <consortium name="Genoscope - CEA"/>
            <person name="William W."/>
        </authorList>
    </citation>
    <scope>NUCLEOTIDE SEQUENCE [LARGE SCALE GENOMIC DNA]</scope>
</reference>
<evidence type="ECO:0000256" key="1">
    <source>
        <dbReference type="ARBA" id="ARBA00009748"/>
    </source>
</evidence>
<name>A0A8D9LML2_BRACM</name>
<evidence type="ECO:0000259" key="4">
    <source>
        <dbReference type="SMART" id="SM00499"/>
    </source>
</evidence>
<evidence type="ECO:0000313" key="6">
    <source>
        <dbReference type="Proteomes" id="UP000694005"/>
    </source>
</evidence>
<protein>
    <recommendedName>
        <fullName evidence="2">Non-specific lipid-transfer protein</fullName>
    </recommendedName>
</protein>
<proteinExistence type="inferred from homology"/>
<dbReference type="SMART" id="SM00499">
    <property type="entry name" value="AAI"/>
    <property type="match status" value="1"/>
</dbReference>
<dbReference type="Gene3D" id="1.10.110.10">
    <property type="entry name" value="Plant lipid-transfer and hydrophobic proteins"/>
    <property type="match status" value="1"/>
</dbReference>
<evidence type="ECO:0000313" key="5">
    <source>
        <dbReference type="EMBL" id="CAG7879837.1"/>
    </source>
</evidence>
<organism evidence="5 6">
    <name type="scientific">Brassica campestris</name>
    <name type="common">Field mustard</name>
    <dbReference type="NCBI Taxonomy" id="3711"/>
    <lineage>
        <taxon>Eukaryota</taxon>
        <taxon>Viridiplantae</taxon>
        <taxon>Streptophyta</taxon>
        <taxon>Embryophyta</taxon>
        <taxon>Tracheophyta</taxon>
        <taxon>Spermatophyta</taxon>
        <taxon>Magnoliopsida</taxon>
        <taxon>eudicotyledons</taxon>
        <taxon>Gunneridae</taxon>
        <taxon>Pentapetalae</taxon>
        <taxon>rosids</taxon>
        <taxon>malvids</taxon>
        <taxon>Brassicales</taxon>
        <taxon>Brassicaceae</taxon>
        <taxon>Brassiceae</taxon>
        <taxon>Brassica</taxon>
    </lineage>
</organism>
<keyword evidence="2" id="KW-0446">Lipid-binding</keyword>
<dbReference type="EMBL" id="LS974619">
    <property type="protein sequence ID" value="CAG7879837.1"/>
    <property type="molecule type" value="Genomic_DNA"/>
</dbReference>
<evidence type="ECO:0000256" key="2">
    <source>
        <dbReference type="RuleBase" id="RU000628"/>
    </source>
</evidence>
<dbReference type="Proteomes" id="UP000694005">
    <property type="component" value="Chromosome A03"/>
</dbReference>